<reference evidence="4 5" key="1">
    <citation type="submission" date="2018-06" db="EMBL/GenBank/DDBJ databases">
        <title>WGS assembly of Brassica rapa FPsc.</title>
        <authorList>
            <person name="Bowman J."/>
            <person name="Kohchi T."/>
            <person name="Yamato K."/>
            <person name="Jenkins J."/>
            <person name="Shu S."/>
            <person name="Ishizaki K."/>
            <person name="Yamaoka S."/>
            <person name="Nishihama R."/>
            <person name="Nakamura Y."/>
            <person name="Berger F."/>
            <person name="Adam C."/>
            <person name="Aki S."/>
            <person name="Althoff F."/>
            <person name="Araki T."/>
            <person name="Arteaga-Vazquez M."/>
            <person name="Balasubrmanian S."/>
            <person name="Bauer D."/>
            <person name="Boehm C."/>
            <person name="Briginshaw L."/>
            <person name="Caballero-Perez J."/>
            <person name="Catarino B."/>
            <person name="Chen F."/>
            <person name="Chiyoda S."/>
            <person name="Chovatia M."/>
            <person name="Davies K."/>
            <person name="Delmans M."/>
            <person name="Demura T."/>
            <person name="Dierschke T."/>
            <person name="Dolan L."/>
            <person name="Dorantes-Acosta A."/>
            <person name="Eklund D."/>
            <person name="Florent S."/>
            <person name="Flores-Sandoval E."/>
            <person name="Fujiyama A."/>
            <person name="Fukuzawa H."/>
            <person name="Galik B."/>
            <person name="Grimanelli D."/>
            <person name="Grimwood J."/>
            <person name="Grossniklaus U."/>
            <person name="Hamada T."/>
            <person name="Haseloff J."/>
            <person name="Hetherington A."/>
            <person name="Higo A."/>
            <person name="Hirakawa Y."/>
            <person name="Hundley H."/>
            <person name="Ikeda Y."/>
            <person name="Inoue K."/>
            <person name="Inoue S."/>
            <person name="Ishida S."/>
            <person name="Jia Q."/>
            <person name="Kakita M."/>
            <person name="Kanazawa T."/>
            <person name="Kawai Y."/>
            <person name="Kawashima T."/>
            <person name="Kennedy M."/>
            <person name="Kinose K."/>
            <person name="Kinoshita T."/>
            <person name="Kohara Y."/>
            <person name="Koide E."/>
            <person name="Komatsu K."/>
            <person name="Kopischke S."/>
            <person name="Kubo M."/>
            <person name="Kyozuka J."/>
            <person name="Lagercrantz U."/>
            <person name="Lin S."/>
            <person name="Lindquist E."/>
            <person name="Lipzen A."/>
            <person name="Lu C."/>
            <person name="Luna E."/>
            <person name="Martienssen R."/>
            <person name="Minamino N."/>
            <person name="Mizutani M."/>
            <person name="Mizutani M."/>
            <person name="Mochizuki N."/>
            <person name="Monte I."/>
            <person name="Mosher R."/>
            <person name="Nagasaki H."/>
            <person name="Nakagami H."/>
            <person name="Naramoto S."/>
            <person name="Nishitani K."/>
            <person name="Ohtani M."/>
            <person name="Okamoto T."/>
            <person name="Okumura M."/>
            <person name="Phillips J."/>
            <person name="Pollak B."/>
            <person name="Reinders A."/>
            <person name="Roevekamp M."/>
            <person name="Sano R."/>
            <person name="Sawa S."/>
            <person name="Schmid M."/>
            <person name="Shirakawa M."/>
            <person name="Solano R."/>
            <person name="Spunde A."/>
            <person name="Suetsugu N."/>
            <person name="Sugano S."/>
            <person name="Sugiyama A."/>
            <person name="Sun R."/>
            <person name="Suzuki Y."/>
            <person name="Takenaka M."/>
            <person name="Takezawa D."/>
            <person name="Tomogane H."/>
            <person name="Tsuzuki M."/>
            <person name="Ueda T."/>
            <person name="Umeda M."/>
            <person name="Ward J."/>
            <person name="Watanabe Y."/>
            <person name="Yazaki K."/>
            <person name="Yokoyama R."/>
            <person name="Yoshitake Y."/>
            <person name="Yotsui I."/>
            <person name="Zachgo S."/>
            <person name="Schmutz J."/>
        </authorList>
    </citation>
    <scope>NUCLEOTIDE SEQUENCE [LARGE SCALE GENOMIC DNA]</scope>
    <source>
        <strain evidence="5">cv. B-3</strain>
    </source>
</reference>
<dbReference type="InterPro" id="IPR050441">
    <property type="entry name" value="RBM"/>
</dbReference>
<dbReference type="AlphaFoldDB" id="A0A397YBT9"/>
<dbReference type="InterPro" id="IPR000504">
    <property type="entry name" value="RRM_dom"/>
</dbReference>
<organism evidence="4 5">
    <name type="scientific">Brassica campestris</name>
    <name type="common">Field mustard</name>
    <dbReference type="NCBI Taxonomy" id="3711"/>
    <lineage>
        <taxon>Eukaryota</taxon>
        <taxon>Viridiplantae</taxon>
        <taxon>Streptophyta</taxon>
        <taxon>Embryophyta</taxon>
        <taxon>Tracheophyta</taxon>
        <taxon>Spermatophyta</taxon>
        <taxon>Magnoliopsida</taxon>
        <taxon>eudicotyledons</taxon>
        <taxon>Gunneridae</taxon>
        <taxon>Pentapetalae</taxon>
        <taxon>rosids</taxon>
        <taxon>malvids</taxon>
        <taxon>Brassicales</taxon>
        <taxon>Brassicaceae</taxon>
        <taxon>Brassiceae</taxon>
        <taxon>Brassica</taxon>
    </lineage>
</organism>
<name>A0A397YBT9_BRACM</name>
<feature type="domain" description="RRM" evidence="3">
    <location>
        <begin position="11"/>
        <end position="89"/>
    </location>
</feature>
<sequence length="162" mass="18217">IDRSEIENPGNTLYVTGLSTKVTDKDLEAHFSKQGNVASCVLMLDPHTRESRGYAFVTMDSLRDAERCIKYLNKTLLDGRYIKVEKVTENSCSTASGADAIKKDGDGHSSRGKHDDPDDSGHRWLPRRHNSPRDERKSPRRDHSPGGGRSREKRYHQPSGLK</sequence>
<dbReference type="CDD" id="cd00590">
    <property type="entry name" value="RRM_SF"/>
    <property type="match status" value="1"/>
</dbReference>
<gene>
    <name evidence="4" type="ORF">BRARA_H01629</name>
</gene>
<evidence type="ECO:0000256" key="2">
    <source>
        <dbReference type="SAM" id="MobiDB-lite"/>
    </source>
</evidence>
<dbReference type="PROSITE" id="PS50102">
    <property type="entry name" value="RRM"/>
    <property type="match status" value="1"/>
</dbReference>
<feature type="region of interest" description="Disordered" evidence="2">
    <location>
        <begin position="90"/>
        <end position="162"/>
    </location>
</feature>
<dbReference type="SMART" id="SM00360">
    <property type="entry name" value="RRM"/>
    <property type="match status" value="1"/>
</dbReference>
<protein>
    <recommendedName>
        <fullName evidence="3">RRM domain-containing protein</fullName>
    </recommendedName>
</protein>
<evidence type="ECO:0000259" key="3">
    <source>
        <dbReference type="PROSITE" id="PS50102"/>
    </source>
</evidence>
<feature type="compositionally biased region" description="Basic and acidic residues" evidence="2">
    <location>
        <begin position="100"/>
        <end position="122"/>
    </location>
</feature>
<feature type="compositionally biased region" description="Basic and acidic residues" evidence="2">
    <location>
        <begin position="131"/>
        <end position="144"/>
    </location>
</feature>
<dbReference type="Pfam" id="PF00076">
    <property type="entry name" value="RRM_1"/>
    <property type="match status" value="1"/>
</dbReference>
<dbReference type="InterPro" id="IPR035979">
    <property type="entry name" value="RBD_domain_sf"/>
</dbReference>
<dbReference type="InterPro" id="IPR003954">
    <property type="entry name" value="RRM_euk-type"/>
</dbReference>
<evidence type="ECO:0000313" key="5">
    <source>
        <dbReference type="Proteomes" id="UP000264353"/>
    </source>
</evidence>
<keyword evidence="1" id="KW-0694">RNA-binding</keyword>
<evidence type="ECO:0000256" key="1">
    <source>
        <dbReference type="PROSITE-ProRule" id="PRU00176"/>
    </source>
</evidence>
<proteinExistence type="predicted"/>
<feature type="non-terminal residue" evidence="4">
    <location>
        <position position="1"/>
    </location>
</feature>
<accession>A0A397YBT9</accession>
<evidence type="ECO:0000313" key="4">
    <source>
        <dbReference type="EMBL" id="RID50932.1"/>
    </source>
</evidence>
<dbReference type="InterPro" id="IPR012677">
    <property type="entry name" value="Nucleotide-bd_a/b_plait_sf"/>
</dbReference>
<dbReference type="PANTHER" id="PTHR48034">
    <property type="entry name" value="TRANSFORMER-2 SEX-DETERMINING PROTEIN-RELATED"/>
    <property type="match status" value="1"/>
</dbReference>
<dbReference type="SUPFAM" id="SSF54928">
    <property type="entry name" value="RNA-binding domain, RBD"/>
    <property type="match status" value="1"/>
</dbReference>
<dbReference type="Proteomes" id="UP000264353">
    <property type="component" value="Chromosome A8"/>
</dbReference>
<dbReference type="EMBL" id="CM010635">
    <property type="protein sequence ID" value="RID50932.1"/>
    <property type="molecule type" value="Genomic_DNA"/>
</dbReference>
<dbReference type="SMART" id="SM00361">
    <property type="entry name" value="RRM_1"/>
    <property type="match status" value="1"/>
</dbReference>
<dbReference type="GO" id="GO:0003723">
    <property type="term" value="F:RNA binding"/>
    <property type="evidence" value="ECO:0007669"/>
    <property type="project" value="UniProtKB-UniRule"/>
</dbReference>
<dbReference type="Gene3D" id="3.30.70.330">
    <property type="match status" value="1"/>
</dbReference>